<dbReference type="AlphaFoldDB" id="A0AAD7MY33"/>
<dbReference type="SFLD" id="SFLDS00019">
    <property type="entry name" value="Glutathione_Transferase_(cytos"/>
    <property type="match status" value="1"/>
</dbReference>
<keyword evidence="2" id="KW-0808">Transferase</keyword>
<dbReference type="InterPro" id="IPR036249">
    <property type="entry name" value="Thioredoxin-like_sf"/>
</dbReference>
<dbReference type="PANTHER" id="PTHR43900:SF3">
    <property type="entry name" value="GLUTATHIONE S-TRANSFERASE RHO"/>
    <property type="match status" value="1"/>
</dbReference>
<accession>A0AAD7MY33</accession>
<proteinExistence type="predicted"/>
<dbReference type="InterPro" id="IPR010987">
    <property type="entry name" value="Glutathione-S-Trfase_C-like"/>
</dbReference>
<dbReference type="EMBL" id="JARJLG010000139">
    <property type="protein sequence ID" value="KAJ7738071.1"/>
    <property type="molecule type" value="Genomic_DNA"/>
</dbReference>
<dbReference type="InterPro" id="IPR004045">
    <property type="entry name" value="Glutathione_S-Trfase_N"/>
</dbReference>
<dbReference type="EC" id="2.5.1.18" evidence="1"/>
<reference evidence="5" key="1">
    <citation type="submission" date="2023-03" db="EMBL/GenBank/DDBJ databases">
        <title>Massive genome expansion in bonnet fungi (Mycena s.s.) driven by repeated elements and novel gene families across ecological guilds.</title>
        <authorList>
            <consortium name="Lawrence Berkeley National Laboratory"/>
            <person name="Harder C.B."/>
            <person name="Miyauchi S."/>
            <person name="Viragh M."/>
            <person name="Kuo A."/>
            <person name="Thoen E."/>
            <person name="Andreopoulos B."/>
            <person name="Lu D."/>
            <person name="Skrede I."/>
            <person name="Drula E."/>
            <person name="Henrissat B."/>
            <person name="Morin E."/>
            <person name="Kohler A."/>
            <person name="Barry K."/>
            <person name="LaButti K."/>
            <person name="Morin E."/>
            <person name="Salamov A."/>
            <person name="Lipzen A."/>
            <person name="Mereny Z."/>
            <person name="Hegedus B."/>
            <person name="Baldrian P."/>
            <person name="Stursova M."/>
            <person name="Weitz H."/>
            <person name="Taylor A."/>
            <person name="Grigoriev I.V."/>
            <person name="Nagy L.G."/>
            <person name="Martin F."/>
            <person name="Kauserud H."/>
        </authorList>
    </citation>
    <scope>NUCLEOTIDE SEQUENCE</scope>
    <source>
        <strain evidence="5">CBHHK188m</strain>
    </source>
</reference>
<name>A0AAD7MY33_9AGAR</name>
<dbReference type="PANTHER" id="PTHR43900">
    <property type="entry name" value="GLUTATHIONE S-TRANSFERASE RHO"/>
    <property type="match status" value="1"/>
</dbReference>
<dbReference type="InterPro" id="IPR036282">
    <property type="entry name" value="Glutathione-S-Trfase_C_sf"/>
</dbReference>
<evidence type="ECO:0000259" key="4">
    <source>
        <dbReference type="PROSITE" id="PS50405"/>
    </source>
</evidence>
<keyword evidence="6" id="KW-1185">Reference proteome</keyword>
<gene>
    <name evidence="5" type="ORF">DFH07DRAFT_841394</name>
</gene>
<evidence type="ECO:0000256" key="2">
    <source>
        <dbReference type="ARBA" id="ARBA00022679"/>
    </source>
</evidence>
<evidence type="ECO:0000256" key="1">
    <source>
        <dbReference type="ARBA" id="ARBA00012452"/>
    </source>
</evidence>
<evidence type="ECO:0000259" key="3">
    <source>
        <dbReference type="PROSITE" id="PS50404"/>
    </source>
</evidence>
<dbReference type="SUPFAM" id="SSF47616">
    <property type="entry name" value="GST C-terminal domain-like"/>
    <property type="match status" value="1"/>
</dbReference>
<dbReference type="Pfam" id="PF02798">
    <property type="entry name" value="GST_N"/>
    <property type="match status" value="1"/>
</dbReference>
<dbReference type="FunFam" id="3.40.30.10:FF:000016">
    <property type="entry name" value="Glutathione S-transferase F2"/>
    <property type="match status" value="1"/>
</dbReference>
<evidence type="ECO:0000313" key="6">
    <source>
        <dbReference type="Proteomes" id="UP001215280"/>
    </source>
</evidence>
<dbReference type="InterPro" id="IPR040079">
    <property type="entry name" value="Glutathione_S-Trfase"/>
</dbReference>
<dbReference type="Gene3D" id="1.20.1050.10">
    <property type="match status" value="2"/>
</dbReference>
<dbReference type="CDD" id="cd03053">
    <property type="entry name" value="GST_N_Phi"/>
    <property type="match status" value="1"/>
</dbReference>
<dbReference type="Proteomes" id="UP001215280">
    <property type="component" value="Unassembled WGS sequence"/>
</dbReference>
<sequence length="204" mass="22441">MVLKLYGVSYASGGTGLVAMVLAEKQVPFELVPIDIDNGEQKRPDHVAKNPFGQVPVIDDDGFVLYEGRAICRYLAEKYADQGAPLIPGNLRDKALFEQAASVEYSNFFPQVVKVAMESVIKKDQGLPVDETVLGEELVKLSAVLDEFTLADLFHLCFAPSGIRQGGPDFIAGRGPNVTRWWSEITSRPTWVKLWEEGIKSIGV</sequence>
<feature type="domain" description="GST C-terminal" evidence="4">
    <location>
        <begin position="69"/>
        <end position="204"/>
    </location>
</feature>
<dbReference type="SFLD" id="SFLDG00358">
    <property type="entry name" value="Main_(cytGST)"/>
    <property type="match status" value="1"/>
</dbReference>
<evidence type="ECO:0000313" key="5">
    <source>
        <dbReference type="EMBL" id="KAJ7738071.1"/>
    </source>
</evidence>
<dbReference type="SUPFAM" id="SSF52833">
    <property type="entry name" value="Thioredoxin-like"/>
    <property type="match status" value="1"/>
</dbReference>
<organism evidence="5 6">
    <name type="scientific">Mycena maculata</name>
    <dbReference type="NCBI Taxonomy" id="230809"/>
    <lineage>
        <taxon>Eukaryota</taxon>
        <taxon>Fungi</taxon>
        <taxon>Dikarya</taxon>
        <taxon>Basidiomycota</taxon>
        <taxon>Agaricomycotina</taxon>
        <taxon>Agaricomycetes</taxon>
        <taxon>Agaricomycetidae</taxon>
        <taxon>Agaricales</taxon>
        <taxon>Marasmiineae</taxon>
        <taxon>Mycenaceae</taxon>
        <taxon>Mycena</taxon>
    </lineage>
</organism>
<dbReference type="GO" id="GO:0005737">
    <property type="term" value="C:cytoplasm"/>
    <property type="evidence" value="ECO:0007669"/>
    <property type="project" value="TreeGrafter"/>
</dbReference>
<dbReference type="PROSITE" id="PS50404">
    <property type="entry name" value="GST_NTER"/>
    <property type="match status" value="1"/>
</dbReference>
<dbReference type="GO" id="GO:0004364">
    <property type="term" value="F:glutathione transferase activity"/>
    <property type="evidence" value="ECO:0007669"/>
    <property type="project" value="UniProtKB-EC"/>
</dbReference>
<dbReference type="PROSITE" id="PS50405">
    <property type="entry name" value="GST_CTER"/>
    <property type="match status" value="1"/>
</dbReference>
<dbReference type="Gene3D" id="3.40.30.10">
    <property type="entry name" value="Glutaredoxin"/>
    <property type="match status" value="1"/>
</dbReference>
<protein>
    <recommendedName>
        <fullName evidence="1">glutathione transferase</fullName>
        <ecNumber evidence="1">2.5.1.18</ecNumber>
    </recommendedName>
</protein>
<dbReference type="GO" id="GO:0006749">
    <property type="term" value="P:glutathione metabolic process"/>
    <property type="evidence" value="ECO:0007669"/>
    <property type="project" value="TreeGrafter"/>
</dbReference>
<dbReference type="GO" id="GO:0043295">
    <property type="term" value="F:glutathione binding"/>
    <property type="evidence" value="ECO:0007669"/>
    <property type="project" value="TreeGrafter"/>
</dbReference>
<feature type="domain" description="GST N-terminal" evidence="3">
    <location>
        <begin position="1"/>
        <end position="83"/>
    </location>
</feature>
<comment type="caution">
    <text evidence="5">The sequence shown here is derived from an EMBL/GenBank/DDBJ whole genome shotgun (WGS) entry which is preliminary data.</text>
</comment>